<dbReference type="Proteomes" id="UP000198908">
    <property type="component" value="Unassembled WGS sequence"/>
</dbReference>
<dbReference type="RefSeq" id="WP_092003450.1">
    <property type="nucleotide sequence ID" value="NZ_FMYQ01000030.1"/>
</dbReference>
<dbReference type="STRING" id="416944.SAMN05421548_13037"/>
<feature type="compositionally biased region" description="Basic and acidic residues" evidence="9">
    <location>
        <begin position="1"/>
        <end position="17"/>
    </location>
</feature>
<dbReference type="InterPro" id="IPR058533">
    <property type="entry name" value="Cation_efflux_TM"/>
</dbReference>
<dbReference type="SUPFAM" id="SSF161111">
    <property type="entry name" value="Cation efflux protein transmembrane domain-like"/>
    <property type="match status" value="1"/>
</dbReference>
<feature type="compositionally biased region" description="Basic residues" evidence="9">
    <location>
        <begin position="76"/>
        <end position="86"/>
    </location>
</feature>
<keyword evidence="6 10" id="KW-1133">Transmembrane helix</keyword>
<dbReference type="InterPro" id="IPR050681">
    <property type="entry name" value="CDF/SLC30A"/>
</dbReference>
<comment type="subcellular location">
    <subcellularLocation>
        <location evidence="1">Membrane</location>
        <topology evidence="1">Multi-pass membrane protein</topology>
    </subcellularLocation>
</comment>
<feature type="domain" description="Cation efflux protein cytoplasmic" evidence="12">
    <location>
        <begin position="290"/>
        <end position="363"/>
    </location>
</feature>
<name>A0A1G6ZD78_9BURK</name>
<dbReference type="InterPro" id="IPR036837">
    <property type="entry name" value="Cation_efflux_CTD_sf"/>
</dbReference>
<feature type="transmembrane region" description="Helical" evidence="10">
    <location>
        <begin position="157"/>
        <end position="181"/>
    </location>
</feature>
<dbReference type="GO" id="GO:0005886">
    <property type="term" value="C:plasma membrane"/>
    <property type="evidence" value="ECO:0007669"/>
    <property type="project" value="TreeGrafter"/>
</dbReference>
<feature type="compositionally biased region" description="Basic and acidic residues" evidence="9">
    <location>
        <begin position="45"/>
        <end position="75"/>
    </location>
</feature>
<dbReference type="Pfam" id="PF16916">
    <property type="entry name" value="ZT_dimer"/>
    <property type="match status" value="1"/>
</dbReference>
<keyword evidence="5" id="KW-0864">Zinc transport</keyword>
<feature type="region of interest" description="Disordered" evidence="9">
    <location>
        <begin position="1"/>
        <end position="87"/>
    </location>
</feature>
<feature type="transmembrane region" description="Helical" evidence="10">
    <location>
        <begin position="193"/>
        <end position="217"/>
    </location>
</feature>
<dbReference type="InterPro" id="IPR027469">
    <property type="entry name" value="Cation_efflux_TMD_sf"/>
</dbReference>
<evidence type="ECO:0000256" key="9">
    <source>
        <dbReference type="SAM" id="MobiDB-lite"/>
    </source>
</evidence>
<dbReference type="PANTHER" id="PTHR11562">
    <property type="entry name" value="CATION EFFLUX PROTEIN/ ZINC TRANSPORTER"/>
    <property type="match status" value="1"/>
</dbReference>
<dbReference type="Pfam" id="PF01545">
    <property type="entry name" value="Cation_efflux"/>
    <property type="match status" value="1"/>
</dbReference>
<evidence type="ECO:0000256" key="7">
    <source>
        <dbReference type="ARBA" id="ARBA00023065"/>
    </source>
</evidence>
<feature type="domain" description="Cation efflux protein transmembrane" evidence="11">
    <location>
        <begin position="97"/>
        <end position="283"/>
    </location>
</feature>
<dbReference type="NCBIfam" id="TIGR01297">
    <property type="entry name" value="CDF"/>
    <property type="match status" value="1"/>
</dbReference>
<protein>
    <submittedName>
        <fullName evidence="13">Cobalt-zinc-cadmium efflux system protein</fullName>
    </submittedName>
</protein>
<evidence type="ECO:0000256" key="8">
    <source>
        <dbReference type="ARBA" id="ARBA00023136"/>
    </source>
</evidence>
<feature type="transmembrane region" description="Helical" evidence="10">
    <location>
        <begin position="261"/>
        <end position="278"/>
    </location>
</feature>
<proteinExistence type="inferred from homology"/>
<keyword evidence="14" id="KW-1185">Reference proteome</keyword>
<feature type="transmembrane region" description="Helical" evidence="10">
    <location>
        <begin position="127"/>
        <end position="145"/>
    </location>
</feature>
<evidence type="ECO:0000256" key="2">
    <source>
        <dbReference type="ARBA" id="ARBA00008873"/>
    </source>
</evidence>
<evidence type="ECO:0000259" key="12">
    <source>
        <dbReference type="Pfam" id="PF16916"/>
    </source>
</evidence>
<evidence type="ECO:0000313" key="14">
    <source>
        <dbReference type="Proteomes" id="UP000198908"/>
    </source>
</evidence>
<sequence>MTAANRERAEEREDEHAPVWFDETGGPGPARAQDQGETTAQAHRRHDDDGHHGHDHEGVHASHGHDHGHDDDHGHGHAHGHHHHHAPVAGHGRAFAIAVALNVVIVVVQTVYGMLAHSTALLADAGHNLSDVLGLLLAWGAAWLATRRPSARFTFGFGSSSILASLANAALLLLACGAILAQAFERLLHPAPVAGLDVFIVATVGMVVNGFSAWLFMRGQKDDLNIRGAFLHMAADAGVSAAVAVSGLLILATGWSWLDPLMSIAVVLVIVYGTWGLLRESVRLALAAVPESVDIVRVRGFLAEQEGVVDVHDLHVWALSTTGCALTAHLVMPAGHPGDAALDRVVESLSARFGMRHVTLQVDLGTSEHRCALDVPGGAHRQAPAPTHPHAH</sequence>
<keyword evidence="3" id="KW-0813">Transport</keyword>
<reference evidence="14" key="1">
    <citation type="submission" date="2016-09" db="EMBL/GenBank/DDBJ databases">
        <authorList>
            <person name="Varghese N."/>
            <person name="Submissions S."/>
        </authorList>
    </citation>
    <scope>NUCLEOTIDE SEQUENCE [LARGE SCALE GENOMIC DNA]</scope>
    <source>
        <strain evidence="14">TNe-862</strain>
    </source>
</reference>
<accession>A0A1G6ZD78</accession>
<keyword evidence="5" id="KW-0862">Zinc</keyword>
<gene>
    <name evidence="13" type="ORF">SAMN05421548_13037</name>
</gene>
<dbReference type="PANTHER" id="PTHR11562:SF17">
    <property type="entry name" value="RE54080P-RELATED"/>
    <property type="match status" value="1"/>
</dbReference>
<evidence type="ECO:0000259" key="11">
    <source>
        <dbReference type="Pfam" id="PF01545"/>
    </source>
</evidence>
<evidence type="ECO:0000256" key="10">
    <source>
        <dbReference type="SAM" id="Phobius"/>
    </source>
</evidence>
<feature type="transmembrane region" description="Helical" evidence="10">
    <location>
        <begin position="94"/>
        <end position="115"/>
    </location>
</feature>
<dbReference type="InterPro" id="IPR002524">
    <property type="entry name" value="Cation_efflux"/>
</dbReference>
<organism evidence="13 14">
    <name type="scientific">Paraburkholderia lycopersici</name>
    <dbReference type="NCBI Taxonomy" id="416944"/>
    <lineage>
        <taxon>Bacteria</taxon>
        <taxon>Pseudomonadati</taxon>
        <taxon>Pseudomonadota</taxon>
        <taxon>Betaproteobacteria</taxon>
        <taxon>Burkholderiales</taxon>
        <taxon>Burkholderiaceae</taxon>
        <taxon>Paraburkholderia</taxon>
    </lineage>
</organism>
<dbReference type="AlphaFoldDB" id="A0A1G6ZD78"/>
<keyword evidence="7" id="KW-0406">Ion transport</keyword>
<evidence type="ECO:0000256" key="3">
    <source>
        <dbReference type="ARBA" id="ARBA00022448"/>
    </source>
</evidence>
<keyword evidence="8 10" id="KW-0472">Membrane</keyword>
<keyword evidence="4 10" id="KW-0812">Transmembrane</keyword>
<comment type="similarity">
    <text evidence="2">Belongs to the cation diffusion facilitator (CDF) transporter (TC 2.A.4) family. SLC30A subfamily.</text>
</comment>
<dbReference type="OrthoDB" id="9809646at2"/>
<dbReference type="SUPFAM" id="SSF160240">
    <property type="entry name" value="Cation efflux protein cytoplasmic domain-like"/>
    <property type="match status" value="1"/>
</dbReference>
<dbReference type="Gene3D" id="1.20.1510.10">
    <property type="entry name" value="Cation efflux protein transmembrane domain"/>
    <property type="match status" value="1"/>
</dbReference>
<dbReference type="InterPro" id="IPR027470">
    <property type="entry name" value="Cation_efflux_CTD"/>
</dbReference>
<dbReference type="EMBL" id="FMYQ01000030">
    <property type="protein sequence ID" value="SDE00530.1"/>
    <property type="molecule type" value="Genomic_DNA"/>
</dbReference>
<evidence type="ECO:0000256" key="6">
    <source>
        <dbReference type="ARBA" id="ARBA00022989"/>
    </source>
</evidence>
<evidence type="ECO:0000256" key="1">
    <source>
        <dbReference type="ARBA" id="ARBA00004141"/>
    </source>
</evidence>
<feature type="transmembrane region" description="Helical" evidence="10">
    <location>
        <begin position="229"/>
        <end position="255"/>
    </location>
</feature>
<dbReference type="GO" id="GO:0005385">
    <property type="term" value="F:zinc ion transmembrane transporter activity"/>
    <property type="evidence" value="ECO:0007669"/>
    <property type="project" value="TreeGrafter"/>
</dbReference>
<evidence type="ECO:0000256" key="4">
    <source>
        <dbReference type="ARBA" id="ARBA00022692"/>
    </source>
</evidence>
<evidence type="ECO:0000256" key="5">
    <source>
        <dbReference type="ARBA" id="ARBA00022906"/>
    </source>
</evidence>
<evidence type="ECO:0000313" key="13">
    <source>
        <dbReference type="EMBL" id="SDE00530.1"/>
    </source>
</evidence>